<dbReference type="GO" id="GO:0005938">
    <property type="term" value="C:cell cortex"/>
    <property type="evidence" value="ECO:0007669"/>
    <property type="project" value="TreeGrafter"/>
</dbReference>
<keyword evidence="2" id="KW-0009">Actin-binding</keyword>
<organism evidence="4 5">
    <name type="scientific">Patiria miniata</name>
    <name type="common">Bat star</name>
    <name type="synonym">Asterina miniata</name>
    <dbReference type="NCBI Taxonomy" id="46514"/>
    <lineage>
        <taxon>Eukaryota</taxon>
        <taxon>Metazoa</taxon>
        <taxon>Echinodermata</taxon>
        <taxon>Eleutherozoa</taxon>
        <taxon>Asterozoa</taxon>
        <taxon>Asteroidea</taxon>
        <taxon>Valvatacea</taxon>
        <taxon>Valvatida</taxon>
        <taxon>Asterinidae</taxon>
        <taxon>Patiria</taxon>
    </lineage>
</organism>
<dbReference type="InterPro" id="IPR036140">
    <property type="entry name" value="PFN_sf"/>
</dbReference>
<dbReference type="GO" id="GO:0003785">
    <property type="term" value="F:actin monomer binding"/>
    <property type="evidence" value="ECO:0007669"/>
    <property type="project" value="TreeGrafter"/>
</dbReference>
<comment type="similarity">
    <text evidence="1 2">Belongs to the profilin family.</text>
</comment>
<dbReference type="CDD" id="cd00148">
    <property type="entry name" value="PROF"/>
    <property type="match status" value="1"/>
</dbReference>
<dbReference type="RefSeq" id="XP_038058890.1">
    <property type="nucleotide sequence ID" value="XM_038202962.1"/>
</dbReference>
<dbReference type="SUPFAM" id="SSF55770">
    <property type="entry name" value="Profilin (actin-binding protein)"/>
    <property type="match status" value="1"/>
</dbReference>
<protein>
    <recommendedName>
        <fullName evidence="2">Profilin</fullName>
    </recommendedName>
</protein>
<dbReference type="InterPro" id="IPR005455">
    <property type="entry name" value="PFN_euk"/>
</dbReference>
<dbReference type="Pfam" id="PF00235">
    <property type="entry name" value="Profilin"/>
    <property type="match status" value="1"/>
</dbReference>
<sequence>MFGLKSLLLFSLFINVLVSGYQGEQRNSLEDLMRRVLDRLEAQRHERARQSASWDSYIDNLIAQSKDASGTTHVDKACIIGLDGGAQWTTDNHPNALKLTQTERTHIASAFKSKNFTPFMTDGITAEGTKYNFLREEDGKKVYAKIRGQGALSLQVSKTAIVIAHCPEGLQQGNANKAVGVIAEYLESLGM</sequence>
<proteinExistence type="inferred from homology"/>
<evidence type="ECO:0000313" key="5">
    <source>
        <dbReference type="Proteomes" id="UP000887568"/>
    </source>
</evidence>
<dbReference type="OrthoDB" id="421374at2759"/>
<feature type="chain" id="PRO_5038275668" description="Profilin" evidence="3">
    <location>
        <begin position="24"/>
        <end position="191"/>
    </location>
</feature>
<reference evidence="4" key="1">
    <citation type="submission" date="2022-11" db="UniProtKB">
        <authorList>
            <consortium name="EnsemblMetazoa"/>
        </authorList>
    </citation>
    <scope>IDENTIFICATION</scope>
</reference>
<dbReference type="EnsemblMetazoa" id="XM_038202962.1">
    <property type="protein sequence ID" value="XP_038058890.1"/>
    <property type="gene ID" value="LOC119730176"/>
</dbReference>
<dbReference type="InterPro" id="IPR048278">
    <property type="entry name" value="PFN"/>
</dbReference>
<evidence type="ECO:0000256" key="2">
    <source>
        <dbReference type="RuleBase" id="RU003909"/>
    </source>
</evidence>
<dbReference type="SMART" id="SM00392">
    <property type="entry name" value="PROF"/>
    <property type="match status" value="1"/>
</dbReference>
<evidence type="ECO:0000313" key="4">
    <source>
        <dbReference type="EnsemblMetazoa" id="XP_038058891.1"/>
    </source>
</evidence>
<keyword evidence="5" id="KW-1185">Reference proteome</keyword>
<evidence type="ECO:0000256" key="1">
    <source>
        <dbReference type="ARBA" id="ARBA00010058"/>
    </source>
</evidence>
<dbReference type="RefSeq" id="XP_038058891.1">
    <property type="nucleotide sequence ID" value="XM_038202963.1"/>
</dbReference>
<dbReference type="Gene3D" id="3.30.450.30">
    <property type="entry name" value="Dynein light chain 2a, cytoplasmic"/>
    <property type="match status" value="1"/>
</dbReference>
<dbReference type="OMA" id="THGNAYK"/>
<dbReference type="PRINTS" id="PR00392">
    <property type="entry name" value="PROFILIN"/>
</dbReference>
<dbReference type="EnsemblMetazoa" id="XM_038202963.1">
    <property type="protein sequence ID" value="XP_038058891.1"/>
    <property type="gene ID" value="LOC119730176"/>
</dbReference>
<evidence type="ECO:0000256" key="3">
    <source>
        <dbReference type="SAM" id="SignalP"/>
    </source>
</evidence>
<dbReference type="Proteomes" id="UP000887568">
    <property type="component" value="Unplaced"/>
</dbReference>
<name>A0A914A659_PATMI</name>
<dbReference type="AlphaFoldDB" id="A0A914A659"/>
<accession>A0A914A659</accession>
<keyword evidence="3" id="KW-0732">Signal</keyword>
<feature type="signal peptide" evidence="3">
    <location>
        <begin position="1"/>
        <end position="23"/>
    </location>
</feature>
<dbReference type="PANTHER" id="PTHR11604">
    <property type="entry name" value="PROFILIN"/>
    <property type="match status" value="1"/>
</dbReference>
<dbReference type="PANTHER" id="PTHR11604:SF10">
    <property type="entry name" value="PROFILIN"/>
    <property type="match status" value="1"/>
</dbReference>
<dbReference type="GeneID" id="119730176"/>